<gene>
    <name evidence="7" type="ORF">IC609_02115</name>
</gene>
<comment type="caution">
    <text evidence="7">The sequence shown here is derived from an EMBL/GenBank/DDBJ whole genome shotgun (WGS) entry which is preliminary data.</text>
</comment>
<organism evidence="7 8">
    <name type="scientific">Limnohabitans radicicola</name>
    <dbReference type="NCBI Taxonomy" id="2771427"/>
    <lineage>
        <taxon>Bacteria</taxon>
        <taxon>Pseudomonadati</taxon>
        <taxon>Pseudomonadota</taxon>
        <taxon>Betaproteobacteria</taxon>
        <taxon>Burkholderiales</taxon>
        <taxon>Comamonadaceae</taxon>
        <taxon>Limnohabitans</taxon>
    </lineage>
</organism>
<feature type="domain" description="STAS" evidence="6">
    <location>
        <begin position="454"/>
        <end position="557"/>
    </location>
</feature>
<dbReference type="InterPro" id="IPR001902">
    <property type="entry name" value="SLC26A/SulP_fam"/>
</dbReference>
<protein>
    <submittedName>
        <fullName evidence="7">STAS domain-containing protein</fullName>
    </submittedName>
</protein>
<evidence type="ECO:0000259" key="6">
    <source>
        <dbReference type="PROSITE" id="PS50801"/>
    </source>
</evidence>
<evidence type="ECO:0000256" key="5">
    <source>
        <dbReference type="SAM" id="Phobius"/>
    </source>
</evidence>
<keyword evidence="4 5" id="KW-0472">Membrane</keyword>
<dbReference type="Gene3D" id="3.30.750.24">
    <property type="entry name" value="STAS domain"/>
    <property type="match status" value="1"/>
</dbReference>
<dbReference type="GO" id="GO:0055085">
    <property type="term" value="P:transmembrane transport"/>
    <property type="evidence" value="ECO:0007669"/>
    <property type="project" value="InterPro"/>
</dbReference>
<dbReference type="InterPro" id="IPR002645">
    <property type="entry name" value="STAS_dom"/>
</dbReference>
<evidence type="ECO:0000256" key="1">
    <source>
        <dbReference type="ARBA" id="ARBA00004141"/>
    </source>
</evidence>
<dbReference type="CDD" id="cd07042">
    <property type="entry name" value="STAS_SulP_like_sulfate_transporter"/>
    <property type="match status" value="1"/>
</dbReference>
<dbReference type="InterPro" id="IPR036513">
    <property type="entry name" value="STAS_dom_sf"/>
</dbReference>
<dbReference type="Proteomes" id="UP000647424">
    <property type="component" value="Unassembled WGS sequence"/>
</dbReference>
<feature type="transmembrane region" description="Helical" evidence="5">
    <location>
        <begin position="262"/>
        <end position="282"/>
    </location>
</feature>
<dbReference type="AlphaFoldDB" id="A0A927FEY2"/>
<feature type="transmembrane region" description="Helical" evidence="5">
    <location>
        <begin position="303"/>
        <end position="322"/>
    </location>
</feature>
<evidence type="ECO:0000313" key="7">
    <source>
        <dbReference type="EMBL" id="MBD8049322.1"/>
    </source>
</evidence>
<feature type="transmembrane region" description="Helical" evidence="5">
    <location>
        <begin position="83"/>
        <end position="113"/>
    </location>
</feature>
<dbReference type="PROSITE" id="PS50801">
    <property type="entry name" value="STAS"/>
    <property type="match status" value="1"/>
</dbReference>
<feature type="transmembrane region" description="Helical" evidence="5">
    <location>
        <begin position="178"/>
        <end position="197"/>
    </location>
</feature>
<reference evidence="7" key="1">
    <citation type="submission" date="2020-09" db="EMBL/GenBank/DDBJ databases">
        <title>Genome seq and assembly of Limnohabitants sp.</title>
        <authorList>
            <person name="Chhetri G."/>
        </authorList>
    </citation>
    <scope>NUCLEOTIDE SEQUENCE</scope>
    <source>
        <strain evidence="7">JUR4</strain>
    </source>
</reference>
<keyword evidence="3 5" id="KW-1133">Transmembrane helix</keyword>
<keyword evidence="2 5" id="KW-0812">Transmembrane</keyword>
<evidence type="ECO:0000256" key="2">
    <source>
        <dbReference type="ARBA" id="ARBA00022692"/>
    </source>
</evidence>
<dbReference type="PANTHER" id="PTHR11814">
    <property type="entry name" value="SULFATE TRANSPORTER"/>
    <property type="match status" value="1"/>
</dbReference>
<evidence type="ECO:0000313" key="8">
    <source>
        <dbReference type="Proteomes" id="UP000647424"/>
    </source>
</evidence>
<accession>A0A927FEY2</accession>
<keyword evidence="8" id="KW-1185">Reference proteome</keyword>
<evidence type="ECO:0000256" key="4">
    <source>
        <dbReference type="ARBA" id="ARBA00023136"/>
    </source>
</evidence>
<dbReference type="Pfam" id="PF01740">
    <property type="entry name" value="STAS"/>
    <property type="match status" value="1"/>
</dbReference>
<comment type="subcellular location">
    <subcellularLocation>
        <location evidence="1">Membrane</location>
        <topology evidence="1">Multi-pass membrane protein</topology>
    </subcellularLocation>
</comment>
<dbReference type="EMBL" id="JACYFT010000001">
    <property type="protein sequence ID" value="MBD8049322.1"/>
    <property type="molecule type" value="Genomic_DNA"/>
</dbReference>
<feature type="transmembrane region" description="Helical" evidence="5">
    <location>
        <begin position="55"/>
        <end position="77"/>
    </location>
</feature>
<feature type="transmembrane region" description="Helical" evidence="5">
    <location>
        <begin position="209"/>
        <end position="231"/>
    </location>
</feature>
<feature type="transmembrane region" description="Helical" evidence="5">
    <location>
        <begin position="125"/>
        <end position="147"/>
    </location>
</feature>
<sequence length="557" mass="59796">MKFDLNLFRPKLLDALPGYSRQQLAKDIGAGITVGIVALPLAMAFAIASGLKPESGLFTAIIAGFLISALGGSRVQIGGPAGAFIVIVYGILEHYGLANLILATAMSGVLLFLMGLFRLGTLVRFIPVSVVIGFTNGIAVLIMLSQIKDFLGLKVPSMPADFFGILNTLGQHLHTADLPSVLVALGSLSLLIGWMRLGRRLENTRYKGISAVPGSIIALLFATLACVSLSLPVETIGSKFGGIPAHLPTLQWPEFSWSSARFLFMPTLTLTLLGAIESLLCARIADGLIDDRHNPNQELMAQGVANFITPFFGGMPATGTIARTMTNIKSGGSSPIAGMVHALTLLFIVLVAAPLASYVPLSALAAILLFVAWNMGEWREFMHLRQYRLPYRLTLLAVFFLTVVFDLTVAVQVGLVAACLTFIYRISSLSRSEAVNRLDHPGLAGQEDTVQAWRLYGALFFGAVKLIEEIEDKLSTPVLVIDLKNVIYVDSSGADALMNLIHTCHKRQIQLIVCGLMHQPMDIALRTGLLDHLEGKLEPDLSAGIARANSLGASLAR</sequence>
<name>A0A927FEY2_9BURK</name>
<feature type="transmembrane region" description="Helical" evidence="5">
    <location>
        <begin position="342"/>
        <end position="372"/>
    </location>
</feature>
<feature type="transmembrane region" description="Helical" evidence="5">
    <location>
        <begin position="28"/>
        <end position="48"/>
    </location>
</feature>
<dbReference type="InterPro" id="IPR011547">
    <property type="entry name" value="SLC26A/SulP_dom"/>
</dbReference>
<dbReference type="GO" id="GO:0016020">
    <property type="term" value="C:membrane"/>
    <property type="evidence" value="ECO:0007669"/>
    <property type="project" value="UniProtKB-SubCell"/>
</dbReference>
<dbReference type="RefSeq" id="WP_191817799.1">
    <property type="nucleotide sequence ID" value="NZ_JACYFT010000001.1"/>
</dbReference>
<evidence type="ECO:0000256" key="3">
    <source>
        <dbReference type="ARBA" id="ARBA00022989"/>
    </source>
</evidence>
<proteinExistence type="predicted"/>
<feature type="transmembrane region" description="Helical" evidence="5">
    <location>
        <begin position="393"/>
        <end position="424"/>
    </location>
</feature>
<dbReference type="SUPFAM" id="SSF52091">
    <property type="entry name" value="SpoIIaa-like"/>
    <property type="match status" value="1"/>
</dbReference>
<dbReference type="Pfam" id="PF00916">
    <property type="entry name" value="Sulfate_transp"/>
    <property type="match status" value="1"/>
</dbReference>